<reference evidence="1" key="1">
    <citation type="journal article" date="2014" name="Int. J. Syst. Evol. Microbiol.">
        <title>Complete genome sequence of Corynebacterium casei LMG S-19264T (=DSM 44701T), isolated from a smear-ripened cheese.</title>
        <authorList>
            <consortium name="US DOE Joint Genome Institute (JGI-PGF)"/>
            <person name="Walter F."/>
            <person name="Albersmeier A."/>
            <person name="Kalinowski J."/>
            <person name="Ruckert C."/>
        </authorList>
    </citation>
    <scope>NUCLEOTIDE SEQUENCE</scope>
    <source>
        <strain evidence="1">CGMCC 1.15254</strain>
    </source>
</reference>
<accession>A0A917C7Q1</accession>
<dbReference type="AlphaFoldDB" id="A0A917C7Q1"/>
<comment type="caution">
    <text evidence="1">The sequence shown here is derived from an EMBL/GenBank/DDBJ whole genome shotgun (WGS) entry which is preliminary data.</text>
</comment>
<keyword evidence="2" id="KW-1185">Reference proteome</keyword>
<gene>
    <name evidence="1" type="ORF">GCM10011332_30700</name>
</gene>
<evidence type="ECO:0000313" key="1">
    <source>
        <dbReference type="EMBL" id="GGF74435.1"/>
    </source>
</evidence>
<proteinExistence type="predicted"/>
<dbReference type="Proteomes" id="UP000632498">
    <property type="component" value="Unassembled WGS sequence"/>
</dbReference>
<organism evidence="1 2">
    <name type="scientific">Terasakiella brassicae</name>
    <dbReference type="NCBI Taxonomy" id="1634917"/>
    <lineage>
        <taxon>Bacteria</taxon>
        <taxon>Pseudomonadati</taxon>
        <taxon>Pseudomonadota</taxon>
        <taxon>Alphaproteobacteria</taxon>
        <taxon>Rhodospirillales</taxon>
        <taxon>Terasakiellaceae</taxon>
        <taxon>Terasakiella</taxon>
    </lineage>
</organism>
<reference evidence="1" key="2">
    <citation type="submission" date="2020-09" db="EMBL/GenBank/DDBJ databases">
        <authorList>
            <person name="Sun Q."/>
            <person name="Zhou Y."/>
        </authorList>
    </citation>
    <scope>NUCLEOTIDE SEQUENCE</scope>
    <source>
        <strain evidence="1">CGMCC 1.15254</strain>
    </source>
</reference>
<dbReference type="RefSeq" id="WP_188666842.1">
    <property type="nucleotide sequence ID" value="NZ_BMHV01000032.1"/>
</dbReference>
<sequence>MEQKLLYIVPVKVTAKLPVDYQPCELFRPTVEVARHKLEHISVTFKNPTKVTISGTVITSASNLDDAIFDIVDNGWCRLHHGAISILLNDVTVDLDDGVVLTVDVDTGEVVKKPVSSLSALL</sequence>
<name>A0A917C7Q1_9PROT</name>
<protein>
    <submittedName>
        <fullName evidence="1">Uncharacterized protein</fullName>
    </submittedName>
</protein>
<evidence type="ECO:0000313" key="2">
    <source>
        <dbReference type="Proteomes" id="UP000632498"/>
    </source>
</evidence>
<dbReference type="EMBL" id="BMHV01000032">
    <property type="protein sequence ID" value="GGF74435.1"/>
    <property type="molecule type" value="Genomic_DNA"/>
</dbReference>